<reference evidence="3 4" key="1">
    <citation type="submission" date="2024-04" db="EMBL/GenBank/DDBJ databases">
        <authorList>
            <consortium name="Genoscope - CEA"/>
            <person name="William W."/>
        </authorList>
    </citation>
    <scope>NUCLEOTIDE SEQUENCE [LARGE SCALE GENOMIC DNA]</scope>
</reference>
<accession>A0AAV2IGQ5</accession>
<feature type="transmembrane region" description="Helical" evidence="2">
    <location>
        <begin position="12"/>
        <end position="30"/>
    </location>
</feature>
<name>A0AAV2IGQ5_LYMST</name>
<gene>
    <name evidence="3" type="ORF">GSLYS_00019630001</name>
</gene>
<feature type="region of interest" description="Disordered" evidence="1">
    <location>
        <begin position="68"/>
        <end position="91"/>
    </location>
</feature>
<dbReference type="PANTHER" id="PTHR31389:SF4">
    <property type="entry name" value="LD39211P"/>
    <property type="match status" value="1"/>
</dbReference>
<dbReference type="InterPro" id="IPR012444">
    <property type="entry name" value="DUF1647"/>
</dbReference>
<proteinExistence type="predicted"/>
<keyword evidence="2" id="KW-0472">Membrane</keyword>
<dbReference type="EMBL" id="CAXITT010000789">
    <property type="protein sequence ID" value="CAL1546253.1"/>
    <property type="molecule type" value="Genomic_DNA"/>
</dbReference>
<evidence type="ECO:0000256" key="2">
    <source>
        <dbReference type="SAM" id="Phobius"/>
    </source>
</evidence>
<organism evidence="3 4">
    <name type="scientific">Lymnaea stagnalis</name>
    <name type="common">Great pond snail</name>
    <name type="synonym">Helix stagnalis</name>
    <dbReference type="NCBI Taxonomy" id="6523"/>
    <lineage>
        <taxon>Eukaryota</taxon>
        <taxon>Metazoa</taxon>
        <taxon>Spiralia</taxon>
        <taxon>Lophotrochozoa</taxon>
        <taxon>Mollusca</taxon>
        <taxon>Gastropoda</taxon>
        <taxon>Heterobranchia</taxon>
        <taxon>Euthyneura</taxon>
        <taxon>Panpulmonata</taxon>
        <taxon>Hygrophila</taxon>
        <taxon>Lymnaeoidea</taxon>
        <taxon>Lymnaeidae</taxon>
        <taxon>Lymnaea</taxon>
    </lineage>
</organism>
<comment type="caution">
    <text evidence="3">The sequence shown here is derived from an EMBL/GenBank/DDBJ whole genome shotgun (WGS) entry which is preliminary data.</text>
</comment>
<evidence type="ECO:0000256" key="1">
    <source>
        <dbReference type="SAM" id="MobiDB-lite"/>
    </source>
</evidence>
<dbReference type="AlphaFoldDB" id="A0AAV2IGQ5"/>
<evidence type="ECO:0000313" key="3">
    <source>
        <dbReference type="EMBL" id="CAL1546253.1"/>
    </source>
</evidence>
<protein>
    <submittedName>
        <fullName evidence="3">Uncharacterized protein</fullName>
    </submittedName>
</protein>
<evidence type="ECO:0000313" key="4">
    <source>
        <dbReference type="Proteomes" id="UP001497497"/>
    </source>
</evidence>
<keyword evidence="2" id="KW-1133">Transmembrane helix</keyword>
<dbReference type="Proteomes" id="UP001497497">
    <property type="component" value="Unassembled WGS sequence"/>
</dbReference>
<dbReference type="Pfam" id="PF07801">
    <property type="entry name" value="DUF1647"/>
    <property type="match status" value="1"/>
</dbReference>
<dbReference type="PANTHER" id="PTHR31389">
    <property type="entry name" value="LD39211P"/>
    <property type="match status" value="1"/>
</dbReference>
<keyword evidence="2" id="KW-0812">Transmembrane</keyword>
<keyword evidence="4" id="KW-1185">Reference proteome</keyword>
<sequence>MKHVGRFSSCGGGVKLMLLVLTLFAFGLLVDKNTRFSQLYRRFDLISTSGLSEWKNYDAADMTSLSVEQNGEPRRGDVYTNEGQQEDEATERTRDIDYLTEILNSKLSAINGSSSASFKPTCHKKFTLANSCDNGACLQKDLPSDVRTRVRQLVGPRELQLTSEQREILRGIAGEVKGYYDIIILTGASSNHYNESQAMLMTVHERLFPILKNFTLIYFNLGLTADERRMVVKNCKCQVIDFPFRKFPDFIQELRCYSWKPVMIKSVLQRTNILIWMDASIRLFENAANIKTVIENARDRGIQIGGSNVISAFRTFRSMYHFFGDEPCAYFDLKMTKCSFGIYRNEVFVHRLILEPWVACALNAQCMCPPDRFNGTCRQSKDMNKLWLENNGPIAYGLCHLYDQSLISLILHKVYLEKYQWAFCNINSFGKIMRDDLASYFS</sequence>